<dbReference type="Proteomes" id="UP000324497">
    <property type="component" value="Chromosome"/>
</dbReference>
<keyword evidence="4" id="KW-1003">Cell membrane</keyword>
<evidence type="ECO:0000313" key="9">
    <source>
        <dbReference type="EMBL" id="AUJ32085.1"/>
    </source>
</evidence>
<keyword evidence="6 8" id="KW-1133">Transmembrane helix</keyword>
<keyword evidence="3" id="KW-0813">Transport</keyword>
<dbReference type="EMBL" id="CP018180">
    <property type="protein sequence ID" value="AUJ32085.1"/>
    <property type="molecule type" value="Genomic_DNA"/>
</dbReference>
<feature type="transmembrane region" description="Helical" evidence="8">
    <location>
        <begin position="326"/>
        <end position="359"/>
    </location>
</feature>
<evidence type="ECO:0000256" key="7">
    <source>
        <dbReference type="ARBA" id="ARBA00023136"/>
    </source>
</evidence>
<evidence type="ECO:0000256" key="1">
    <source>
        <dbReference type="ARBA" id="ARBA00004651"/>
    </source>
</evidence>
<evidence type="ECO:0000256" key="6">
    <source>
        <dbReference type="ARBA" id="ARBA00022989"/>
    </source>
</evidence>
<proteinExistence type="inferred from homology"/>
<accession>A0A3S6R0S3</accession>
<feature type="transmembrane region" description="Helical" evidence="8">
    <location>
        <begin position="16"/>
        <end position="35"/>
    </location>
</feature>
<dbReference type="PANTHER" id="PTHR21716">
    <property type="entry name" value="TRANSMEMBRANE PROTEIN"/>
    <property type="match status" value="1"/>
</dbReference>
<dbReference type="Pfam" id="PF01594">
    <property type="entry name" value="AI-2E_transport"/>
    <property type="match status" value="1"/>
</dbReference>
<keyword evidence="10" id="KW-1185">Reference proteome</keyword>
<feature type="transmembrane region" description="Helical" evidence="8">
    <location>
        <begin position="232"/>
        <end position="250"/>
    </location>
</feature>
<sequence length="389" mass="44352">MKESKWIRFLGGNNSLYTVLMLGLIGVVIWIFYQVKFVFEPVVVILGTLLPPLVLGLVLYYVLNPLVKRLDKKLGRTWIISLIYCIILILLVLAGIGLFFSIRNQLEEFLQNFPAILTSFQQKFNSFINGLPFSSEIQHSVKSTDISGSKVNKYVEQYLQQGFNGFSSLFSVLTTILLTLFTGPIVAFFLLKDKEKFFTFVNKIIPPNFRPDFHELGAIVNQQIGGYLKGQIVASIILGLIYWPLFYLIGLKYATILALTAGIFSIIPYIGSFVAFLPGLIVAFQVSFWMAVKFVIVWFVVQFLHGQLVVPRVMGDNLQIHPLTVLLVLLVMGDLLGLVGVIFGIPIYCLIKVLVIYLFRRFKQRYNRFFGEKGKYEDTEFSKKKYLDK</sequence>
<evidence type="ECO:0000313" key="10">
    <source>
        <dbReference type="Proteomes" id="UP000324497"/>
    </source>
</evidence>
<evidence type="ECO:0000256" key="8">
    <source>
        <dbReference type="SAM" id="Phobius"/>
    </source>
</evidence>
<dbReference type="AlphaFoldDB" id="A0A3S6R0S3"/>
<dbReference type="InterPro" id="IPR002549">
    <property type="entry name" value="AI-2E-like"/>
</dbReference>
<comment type="similarity">
    <text evidence="2">Belongs to the autoinducer-2 exporter (AI-2E) (TC 2.A.86) family.</text>
</comment>
<comment type="subcellular location">
    <subcellularLocation>
        <location evidence="1">Cell membrane</location>
        <topology evidence="1">Multi-pass membrane protein</topology>
    </subcellularLocation>
</comment>
<feature type="transmembrane region" description="Helical" evidence="8">
    <location>
        <begin position="256"/>
        <end position="281"/>
    </location>
</feature>
<evidence type="ECO:0000256" key="2">
    <source>
        <dbReference type="ARBA" id="ARBA00009773"/>
    </source>
</evidence>
<evidence type="ECO:0000256" key="5">
    <source>
        <dbReference type="ARBA" id="ARBA00022692"/>
    </source>
</evidence>
<dbReference type="KEGG" id="lng:BSQ50_05660"/>
<protein>
    <submittedName>
        <fullName evidence="9">AI-2E family transporter</fullName>
    </submittedName>
</protein>
<keyword evidence="5 8" id="KW-0812">Transmembrane</keyword>
<keyword evidence="7 8" id="KW-0472">Membrane</keyword>
<name>A0A3S6R0S3_9LACO</name>
<feature type="transmembrane region" description="Helical" evidence="8">
    <location>
        <begin position="41"/>
        <end position="63"/>
    </location>
</feature>
<reference evidence="9 10" key="1">
    <citation type="submission" date="2016-11" db="EMBL/GenBank/DDBJ databases">
        <title>Interaction between Lactobacillus species and yeast in water kefir.</title>
        <authorList>
            <person name="Behr J."/>
            <person name="Xu D."/>
            <person name="Vogel R.F."/>
        </authorList>
    </citation>
    <scope>NUCLEOTIDE SEQUENCE [LARGE SCALE GENOMIC DNA]</scope>
    <source>
        <strain evidence="9 10">TMW 1.1827</strain>
    </source>
</reference>
<dbReference type="GO" id="GO:0005886">
    <property type="term" value="C:plasma membrane"/>
    <property type="evidence" value="ECO:0007669"/>
    <property type="project" value="UniProtKB-SubCell"/>
</dbReference>
<gene>
    <name evidence="9" type="ORF">BSQ50_05660</name>
</gene>
<dbReference type="PANTHER" id="PTHR21716:SF53">
    <property type="entry name" value="PERMEASE PERM-RELATED"/>
    <property type="match status" value="1"/>
</dbReference>
<evidence type="ECO:0000256" key="4">
    <source>
        <dbReference type="ARBA" id="ARBA00022475"/>
    </source>
</evidence>
<feature type="transmembrane region" description="Helical" evidence="8">
    <location>
        <begin position="288"/>
        <end position="306"/>
    </location>
</feature>
<feature type="transmembrane region" description="Helical" evidence="8">
    <location>
        <begin position="75"/>
        <end position="102"/>
    </location>
</feature>
<dbReference type="GO" id="GO:0055085">
    <property type="term" value="P:transmembrane transport"/>
    <property type="evidence" value="ECO:0007669"/>
    <property type="project" value="TreeGrafter"/>
</dbReference>
<evidence type="ECO:0000256" key="3">
    <source>
        <dbReference type="ARBA" id="ARBA00022448"/>
    </source>
</evidence>
<dbReference type="RefSeq" id="WP_148126680.1">
    <property type="nucleotide sequence ID" value="NZ_CP018180.1"/>
</dbReference>
<organism evidence="9 10">
    <name type="scientific">Liquorilactobacillus nagelii</name>
    <dbReference type="NCBI Taxonomy" id="82688"/>
    <lineage>
        <taxon>Bacteria</taxon>
        <taxon>Bacillati</taxon>
        <taxon>Bacillota</taxon>
        <taxon>Bacilli</taxon>
        <taxon>Lactobacillales</taxon>
        <taxon>Lactobacillaceae</taxon>
        <taxon>Liquorilactobacillus</taxon>
    </lineage>
</organism>
<feature type="transmembrane region" description="Helical" evidence="8">
    <location>
        <begin position="169"/>
        <end position="191"/>
    </location>
</feature>